<organism evidence="6 7">
    <name type="scientific">Labeo rohita</name>
    <name type="common">Indian major carp</name>
    <name type="synonym">Cyprinus rohita</name>
    <dbReference type="NCBI Taxonomy" id="84645"/>
    <lineage>
        <taxon>Eukaryota</taxon>
        <taxon>Metazoa</taxon>
        <taxon>Chordata</taxon>
        <taxon>Craniata</taxon>
        <taxon>Vertebrata</taxon>
        <taxon>Euteleostomi</taxon>
        <taxon>Actinopterygii</taxon>
        <taxon>Neopterygii</taxon>
        <taxon>Teleostei</taxon>
        <taxon>Ostariophysi</taxon>
        <taxon>Cypriniformes</taxon>
        <taxon>Cyprinidae</taxon>
        <taxon>Labeoninae</taxon>
        <taxon>Labeonini</taxon>
        <taxon>Labeo</taxon>
    </lineage>
</organism>
<proteinExistence type="inferred from homology"/>
<dbReference type="Gene3D" id="3.10.20.370">
    <property type="match status" value="1"/>
</dbReference>
<feature type="domain" description="Reverse transcriptase" evidence="5">
    <location>
        <begin position="70"/>
        <end position="249"/>
    </location>
</feature>
<feature type="region of interest" description="Disordered" evidence="4">
    <location>
        <begin position="1"/>
        <end position="72"/>
    </location>
</feature>
<evidence type="ECO:0000313" key="7">
    <source>
        <dbReference type="Proteomes" id="UP000830375"/>
    </source>
</evidence>
<dbReference type="InterPro" id="IPR043128">
    <property type="entry name" value="Rev_trsase/Diguanyl_cyclase"/>
</dbReference>
<dbReference type="PROSITE" id="PS50878">
    <property type="entry name" value="RT_POL"/>
    <property type="match status" value="1"/>
</dbReference>
<dbReference type="Pfam" id="PF00078">
    <property type="entry name" value="RVT_1"/>
    <property type="match status" value="1"/>
</dbReference>
<evidence type="ECO:0000256" key="2">
    <source>
        <dbReference type="ARBA" id="ARBA00012180"/>
    </source>
</evidence>
<sequence length="514" mass="57432">MAERTDQTSDSAGSDHLSRPSSAGGLAGQSGHSTPRRQEGGGGSQSPGGRFNAPGHRIMAGSRQRGASLSHSPWEFPGASRAGAVFFFVQKKDGSLRPCIDYRGLNEITVKNKYPLPLMSSAFDLLQEARVFSKLDLRNAYHLVRIREGDEWKTAFNTPSGHYEYLVLPFGLTNAPAVFQNLVNDMLGDMLNRFVFVYLDDILIFPPSLQEHYRHIRQVLQRLLENQLFVKAEKCEFHADTVSFLGFVISPRGIEPDRAKVKAVTEWPVPDSRKALQRFLGFANFYRRFIRGFGQVAAPLTALTSTKIAFRWNPLAQVAFDNLKSRFVSAPVLCFPDPKRQFIVEVDVSAVGVGAVLSQRSELDGKVHPCAFFSHHLSPAERNYDIGNRELLAVRLALGEWRHWLEGSAQPFLVWTDRKNLEYVRSAKRLSSHQARWALFFDRFNFTLSYRPGSKNTKPDALSRLFEVPETVLAADAILPKGVVVGAIVWDIERDEVSPLPKRPVAPLGGGVLS</sequence>
<evidence type="ECO:0000313" key="6">
    <source>
        <dbReference type="EMBL" id="KAI2652487.1"/>
    </source>
</evidence>
<dbReference type="CDD" id="cd09274">
    <property type="entry name" value="RNase_HI_RT_Ty3"/>
    <property type="match status" value="1"/>
</dbReference>
<evidence type="ECO:0000256" key="4">
    <source>
        <dbReference type="SAM" id="MobiDB-lite"/>
    </source>
</evidence>
<evidence type="ECO:0000259" key="5">
    <source>
        <dbReference type="PROSITE" id="PS50878"/>
    </source>
</evidence>
<comment type="similarity">
    <text evidence="1">Belongs to the beta type-B retroviral polymerase family. HERV class-II K(HML-2) pol subfamily.</text>
</comment>
<keyword evidence="3" id="KW-0511">Multifunctional enzyme</keyword>
<evidence type="ECO:0000256" key="1">
    <source>
        <dbReference type="ARBA" id="ARBA00010879"/>
    </source>
</evidence>
<keyword evidence="7" id="KW-1185">Reference proteome</keyword>
<dbReference type="Proteomes" id="UP000830375">
    <property type="component" value="Unassembled WGS sequence"/>
</dbReference>
<dbReference type="InterPro" id="IPR041577">
    <property type="entry name" value="RT_RNaseH_2"/>
</dbReference>
<dbReference type="EMBL" id="JACTAM010000019">
    <property type="protein sequence ID" value="KAI2652487.1"/>
    <property type="molecule type" value="Genomic_DNA"/>
</dbReference>
<dbReference type="InterPro" id="IPR000477">
    <property type="entry name" value="RT_dom"/>
</dbReference>
<dbReference type="Pfam" id="PF17919">
    <property type="entry name" value="RT_RNaseH_2"/>
    <property type="match status" value="1"/>
</dbReference>
<dbReference type="PANTHER" id="PTHR37984:SF5">
    <property type="entry name" value="PROTEIN NYNRIN-LIKE"/>
    <property type="match status" value="1"/>
</dbReference>
<comment type="caution">
    <text evidence="6">The sequence shown here is derived from an EMBL/GenBank/DDBJ whole genome shotgun (WGS) entry which is preliminary data.</text>
</comment>
<evidence type="ECO:0000256" key="3">
    <source>
        <dbReference type="ARBA" id="ARBA00023268"/>
    </source>
</evidence>
<dbReference type="EC" id="3.1.26.4" evidence="2"/>
<dbReference type="SUPFAM" id="SSF56672">
    <property type="entry name" value="DNA/RNA polymerases"/>
    <property type="match status" value="1"/>
</dbReference>
<dbReference type="Gene3D" id="3.30.70.270">
    <property type="match status" value="2"/>
</dbReference>
<name>A0ABQ8LPA1_LABRO</name>
<gene>
    <name evidence="6" type="ORF">H4Q32_005717</name>
</gene>
<dbReference type="Gene3D" id="3.10.10.10">
    <property type="entry name" value="HIV Type 1 Reverse Transcriptase, subunit A, domain 1"/>
    <property type="match status" value="1"/>
</dbReference>
<dbReference type="InterPro" id="IPR050951">
    <property type="entry name" value="Retrovirus_Pol_polyprotein"/>
</dbReference>
<dbReference type="CDD" id="cd01647">
    <property type="entry name" value="RT_LTR"/>
    <property type="match status" value="1"/>
</dbReference>
<protein>
    <recommendedName>
        <fullName evidence="2">ribonuclease H</fullName>
        <ecNumber evidence="2">3.1.26.4</ecNumber>
    </recommendedName>
</protein>
<dbReference type="InterPro" id="IPR043502">
    <property type="entry name" value="DNA/RNA_pol_sf"/>
</dbReference>
<dbReference type="PANTHER" id="PTHR37984">
    <property type="entry name" value="PROTEIN CBG26694"/>
    <property type="match status" value="1"/>
</dbReference>
<accession>A0ABQ8LPA1</accession>
<reference evidence="6 7" key="1">
    <citation type="submission" date="2022-01" db="EMBL/GenBank/DDBJ databases">
        <title>A high-quality chromosome-level genome assembly of rohu carp, Labeo rohita.</title>
        <authorList>
            <person name="Arick M.A. II"/>
            <person name="Hsu C.-Y."/>
            <person name="Magbanua Z."/>
            <person name="Pechanova O."/>
            <person name="Grover C."/>
            <person name="Miller E."/>
            <person name="Thrash A."/>
            <person name="Ezzel L."/>
            <person name="Alam S."/>
            <person name="Benzie J."/>
            <person name="Hamilton M."/>
            <person name="Karsi A."/>
            <person name="Lawrence M.L."/>
            <person name="Peterson D.G."/>
        </authorList>
    </citation>
    <scope>NUCLEOTIDE SEQUENCE [LARGE SCALE GENOMIC DNA]</scope>
    <source>
        <strain evidence="7">BAU-BD-2019</strain>
        <tissue evidence="6">Blood</tissue>
    </source>
</reference>